<sequence length="54" mass="5806">MVVWFSSVIVVFFFSGILVSLIVGVNPLIAKSNIIIRIVLIAKVRIPPIVAGDA</sequence>
<dbReference type="AlphaFoldDB" id="A0A5N6H5B8"/>
<organism evidence="2">
    <name type="scientific">Aspergillus flavus</name>
    <dbReference type="NCBI Taxonomy" id="5059"/>
    <lineage>
        <taxon>Eukaryota</taxon>
        <taxon>Fungi</taxon>
        <taxon>Dikarya</taxon>
        <taxon>Ascomycota</taxon>
        <taxon>Pezizomycotina</taxon>
        <taxon>Eurotiomycetes</taxon>
        <taxon>Eurotiomycetidae</taxon>
        <taxon>Eurotiales</taxon>
        <taxon>Aspergillaceae</taxon>
        <taxon>Aspergillus</taxon>
        <taxon>Aspergillus subgen. Circumdati</taxon>
    </lineage>
</organism>
<feature type="transmembrane region" description="Helical" evidence="1">
    <location>
        <begin position="6"/>
        <end position="29"/>
    </location>
</feature>
<accession>A0A5N6H5B8</accession>
<reference evidence="2" key="1">
    <citation type="submission" date="2019-04" db="EMBL/GenBank/DDBJ databases">
        <title>Friends and foes A comparative genomics study of 23 Aspergillus species from section Flavi.</title>
        <authorList>
            <consortium name="DOE Joint Genome Institute"/>
            <person name="Kjaerbolling I."/>
            <person name="Vesth T."/>
            <person name="Frisvad J.C."/>
            <person name="Nybo J.L."/>
            <person name="Theobald S."/>
            <person name="Kildgaard S."/>
            <person name="Isbrandt T."/>
            <person name="Kuo A."/>
            <person name="Sato A."/>
            <person name="Lyhne E.K."/>
            <person name="Kogle M.E."/>
            <person name="Wiebenga A."/>
            <person name="Kun R.S."/>
            <person name="Lubbers R.J."/>
            <person name="Makela M.R."/>
            <person name="Barry K."/>
            <person name="Chovatia M."/>
            <person name="Clum A."/>
            <person name="Daum C."/>
            <person name="Haridas S."/>
            <person name="He G."/>
            <person name="LaButti K."/>
            <person name="Lipzen A."/>
            <person name="Mondo S."/>
            <person name="Riley R."/>
            <person name="Salamov A."/>
            <person name="Simmons B.A."/>
            <person name="Magnuson J.K."/>
            <person name="Henrissat B."/>
            <person name="Mortensen U.H."/>
            <person name="Larsen T.O."/>
            <person name="Devries R.P."/>
            <person name="Grigoriev I.V."/>
            <person name="Machida M."/>
            <person name="Baker S.E."/>
            <person name="Andersen M.R."/>
        </authorList>
    </citation>
    <scope>NUCLEOTIDE SEQUENCE [LARGE SCALE GENOMIC DNA]</scope>
    <source>
        <strain evidence="2">CBS 121.62</strain>
    </source>
</reference>
<evidence type="ECO:0000256" key="1">
    <source>
        <dbReference type="SAM" id="Phobius"/>
    </source>
</evidence>
<evidence type="ECO:0000313" key="2">
    <source>
        <dbReference type="EMBL" id="KAB8248934.1"/>
    </source>
</evidence>
<keyword evidence="1" id="KW-0812">Transmembrane</keyword>
<name>A0A5N6H5B8_ASPFL</name>
<gene>
    <name evidence="2" type="ORF">BDV35DRAFT_346761</name>
</gene>
<protein>
    <submittedName>
        <fullName evidence="2">Uncharacterized protein</fullName>
    </submittedName>
</protein>
<dbReference type="EMBL" id="ML734576">
    <property type="protein sequence ID" value="KAB8248934.1"/>
    <property type="molecule type" value="Genomic_DNA"/>
</dbReference>
<keyword evidence="1" id="KW-0472">Membrane</keyword>
<proteinExistence type="predicted"/>
<keyword evidence="1" id="KW-1133">Transmembrane helix</keyword>
<dbReference type="Proteomes" id="UP000325434">
    <property type="component" value="Unassembled WGS sequence"/>
</dbReference>